<dbReference type="InterPro" id="IPR050416">
    <property type="entry name" value="FAD-linked_Oxidoreductase"/>
</dbReference>
<dbReference type="Proteomes" id="UP001227192">
    <property type="component" value="Unassembled WGS sequence"/>
</dbReference>
<keyword evidence="3" id="KW-0285">Flavoprotein</keyword>
<evidence type="ECO:0000256" key="5">
    <source>
        <dbReference type="ARBA" id="ARBA00023002"/>
    </source>
</evidence>
<accession>A0AAI9TFN6</accession>
<reference evidence="7" key="1">
    <citation type="submission" date="2015-06" db="EMBL/GenBank/DDBJ databases">
        <authorList>
            <person name="Nguyen H."/>
        </authorList>
    </citation>
    <scope>NUCLEOTIDE SEQUENCE</scope>
    <source>
        <strain evidence="7">DAOM 180753</strain>
    </source>
</reference>
<comment type="caution">
    <text evidence="7">The sequence shown here is derived from an EMBL/GenBank/DDBJ whole genome shotgun (WGS) entry which is preliminary data.</text>
</comment>
<comment type="similarity">
    <text evidence="2">Belongs to the oxygen-dependent FAD-linked oxidoreductase family.</text>
</comment>
<evidence type="ECO:0000256" key="3">
    <source>
        <dbReference type="ARBA" id="ARBA00022630"/>
    </source>
</evidence>
<dbReference type="Gene3D" id="3.30.465.10">
    <property type="match status" value="1"/>
</dbReference>
<dbReference type="GO" id="GO:0071949">
    <property type="term" value="F:FAD binding"/>
    <property type="evidence" value="ECO:0007669"/>
    <property type="project" value="InterPro"/>
</dbReference>
<dbReference type="GO" id="GO:0016491">
    <property type="term" value="F:oxidoreductase activity"/>
    <property type="evidence" value="ECO:0007669"/>
    <property type="project" value="UniProtKB-KW"/>
</dbReference>
<dbReference type="InterPro" id="IPR016169">
    <property type="entry name" value="FAD-bd_PCMH_sub2"/>
</dbReference>
<keyword evidence="5" id="KW-0560">Oxidoreductase</keyword>
<dbReference type="Pfam" id="PF01565">
    <property type="entry name" value="FAD_binding_4"/>
    <property type="match status" value="1"/>
</dbReference>
<dbReference type="InterPro" id="IPR016166">
    <property type="entry name" value="FAD-bd_PCMH"/>
</dbReference>
<evidence type="ECO:0000259" key="6">
    <source>
        <dbReference type="PROSITE" id="PS51387"/>
    </source>
</evidence>
<evidence type="ECO:0000256" key="4">
    <source>
        <dbReference type="ARBA" id="ARBA00022827"/>
    </source>
</evidence>
<evidence type="ECO:0000256" key="1">
    <source>
        <dbReference type="ARBA" id="ARBA00001974"/>
    </source>
</evidence>
<dbReference type="PANTHER" id="PTHR42973">
    <property type="entry name" value="BINDING OXIDOREDUCTASE, PUTATIVE (AFU_ORTHOLOGUE AFUA_1G17690)-RELATED"/>
    <property type="match status" value="1"/>
</dbReference>
<comment type="cofactor">
    <cofactor evidence="1">
        <name>FAD</name>
        <dbReference type="ChEBI" id="CHEBI:57692"/>
    </cofactor>
</comment>
<reference evidence="7" key="2">
    <citation type="journal article" date="2016" name="Fungal Biol.">
        <title>Ochratoxin A production by Penicillium thymicola.</title>
        <authorList>
            <person name="Nguyen H.D.T."/>
            <person name="McMullin D.R."/>
            <person name="Ponomareva E."/>
            <person name="Riley R."/>
            <person name="Pomraning K.R."/>
            <person name="Baker S.E."/>
            <person name="Seifert K.A."/>
        </authorList>
    </citation>
    <scope>NUCLEOTIDE SEQUENCE</scope>
    <source>
        <strain evidence="7">DAOM 180753</strain>
    </source>
</reference>
<dbReference type="SUPFAM" id="SSF56176">
    <property type="entry name" value="FAD-binding/transporter-associated domain-like"/>
    <property type="match status" value="1"/>
</dbReference>
<name>A0AAI9TFN6_PENTH</name>
<evidence type="ECO:0000313" key="7">
    <source>
        <dbReference type="EMBL" id="KAJ9485915.1"/>
    </source>
</evidence>
<feature type="domain" description="FAD-binding PCMH-type" evidence="6">
    <location>
        <begin position="95"/>
        <end position="267"/>
    </location>
</feature>
<dbReference type="InterPro" id="IPR036318">
    <property type="entry name" value="FAD-bd_PCMH-like_sf"/>
</dbReference>
<dbReference type="EMBL" id="LACB01000239">
    <property type="protein sequence ID" value="KAJ9485915.1"/>
    <property type="molecule type" value="Genomic_DNA"/>
</dbReference>
<organism evidence="7 8">
    <name type="scientific">Penicillium thymicola</name>
    <dbReference type="NCBI Taxonomy" id="293382"/>
    <lineage>
        <taxon>Eukaryota</taxon>
        <taxon>Fungi</taxon>
        <taxon>Dikarya</taxon>
        <taxon>Ascomycota</taxon>
        <taxon>Pezizomycotina</taxon>
        <taxon>Eurotiomycetes</taxon>
        <taxon>Eurotiomycetidae</taxon>
        <taxon>Eurotiales</taxon>
        <taxon>Aspergillaceae</taxon>
        <taxon>Penicillium</taxon>
    </lineage>
</organism>
<dbReference type="InterPro" id="IPR006094">
    <property type="entry name" value="Oxid_FAD_bind_N"/>
</dbReference>
<gene>
    <name evidence="7" type="ORF">VN97_g7430</name>
</gene>
<dbReference type="PROSITE" id="PS51387">
    <property type="entry name" value="FAD_PCMH"/>
    <property type="match status" value="1"/>
</dbReference>
<proteinExistence type="inferred from homology"/>
<keyword evidence="8" id="KW-1185">Reference proteome</keyword>
<evidence type="ECO:0000313" key="8">
    <source>
        <dbReference type="Proteomes" id="UP001227192"/>
    </source>
</evidence>
<protein>
    <recommendedName>
        <fullName evidence="6">FAD-binding PCMH-type domain-containing protein</fullName>
    </recommendedName>
</protein>
<dbReference type="PANTHER" id="PTHR42973:SF9">
    <property type="entry name" value="FAD-BINDING PCMH-TYPE DOMAIN-CONTAINING PROTEIN-RELATED"/>
    <property type="match status" value="1"/>
</dbReference>
<sequence>MLRGFGHLKSILSEFSKRYSLDSKVRRSQLLMIGMHVQRTMAASPLLFLLGVLSFIFPVAASDISPLLSTLSSSAEDYYPSNANWTDTVQRWTAWEEPTFSLAIKPASVADLQTVIKYASKHDVPFLASGGGHGYSTSFGALQNGLKIDLGLFNGVTIDTNQNTMTIGGSVKFSQVTGPLFKAGKEIQIGSCPCVGMVGATLGGGVGRYQGLHGLILDALKSVQLVTPTGDLITVSATQNKDLFWGLRGAGFNYGIVTSATYDVYDLTNNGNVLHVDFMFPASLNESFFNILASYVTLPAGLSLYALAMNYPSVGASSLSTQSNMITRLTHSI</sequence>
<keyword evidence="4" id="KW-0274">FAD</keyword>
<evidence type="ECO:0000256" key="2">
    <source>
        <dbReference type="ARBA" id="ARBA00005466"/>
    </source>
</evidence>
<dbReference type="AlphaFoldDB" id="A0AAI9TFN6"/>